<dbReference type="Proteomes" id="UP001152795">
    <property type="component" value="Unassembled WGS sequence"/>
</dbReference>
<dbReference type="SMART" id="SM00595">
    <property type="entry name" value="MADF"/>
    <property type="match status" value="1"/>
</dbReference>
<accession>A0A6S7I4T9</accession>
<dbReference type="PROSITE" id="PS51029">
    <property type="entry name" value="MADF"/>
    <property type="match status" value="1"/>
</dbReference>
<evidence type="ECO:0000313" key="1">
    <source>
        <dbReference type="EMBL" id="CAB3999548.1"/>
    </source>
</evidence>
<gene>
    <name evidence="1" type="ORF">PACLA_8A028850</name>
</gene>
<dbReference type="GO" id="GO:0005667">
    <property type="term" value="C:transcription regulator complex"/>
    <property type="evidence" value="ECO:0007669"/>
    <property type="project" value="TreeGrafter"/>
</dbReference>
<reference evidence="1" key="1">
    <citation type="submission" date="2020-04" db="EMBL/GenBank/DDBJ databases">
        <authorList>
            <person name="Alioto T."/>
            <person name="Alioto T."/>
            <person name="Gomez Garrido J."/>
        </authorList>
    </citation>
    <scope>NUCLEOTIDE SEQUENCE</scope>
    <source>
        <strain evidence="1">A484AB</strain>
    </source>
</reference>
<proteinExistence type="predicted"/>
<dbReference type="InterPro" id="IPR039353">
    <property type="entry name" value="TF_Adf1"/>
</dbReference>
<protein>
    <submittedName>
        <fullName evidence="1">Uncharacterized protein</fullName>
    </submittedName>
</protein>
<dbReference type="PANTHER" id="PTHR12243">
    <property type="entry name" value="MADF DOMAIN TRANSCRIPTION FACTOR"/>
    <property type="match status" value="1"/>
</dbReference>
<name>A0A6S7I4T9_PARCT</name>
<dbReference type="AlphaFoldDB" id="A0A6S7I4T9"/>
<evidence type="ECO:0000313" key="2">
    <source>
        <dbReference type="Proteomes" id="UP001152795"/>
    </source>
</evidence>
<keyword evidence="2" id="KW-1185">Reference proteome</keyword>
<comment type="caution">
    <text evidence="1">The sequence shown here is derived from an EMBL/GenBank/DDBJ whole genome shotgun (WGS) entry which is preliminary data.</text>
</comment>
<dbReference type="Pfam" id="PF10545">
    <property type="entry name" value="MADF_DNA_bdg"/>
    <property type="match status" value="1"/>
</dbReference>
<dbReference type="GO" id="GO:0005634">
    <property type="term" value="C:nucleus"/>
    <property type="evidence" value="ECO:0007669"/>
    <property type="project" value="TreeGrafter"/>
</dbReference>
<dbReference type="PANTHER" id="PTHR12243:SF67">
    <property type="entry name" value="COREPRESSOR OF PANGOLIN, ISOFORM A-RELATED"/>
    <property type="match status" value="1"/>
</dbReference>
<dbReference type="InterPro" id="IPR006578">
    <property type="entry name" value="MADF-dom"/>
</dbReference>
<organism evidence="1 2">
    <name type="scientific">Paramuricea clavata</name>
    <name type="common">Red gorgonian</name>
    <name type="synonym">Violescent sea-whip</name>
    <dbReference type="NCBI Taxonomy" id="317549"/>
    <lineage>
        <taxon>Eukaryota</taxon>
        <taxon>Metazoa</taxon>
        <taxon>Cnidaria</taxon>
        <taxon>Anthozoa</taxon>
        <taxon>Octocorallia</taxon>
        <taxon>Malacalcyonacea</taxon>
        <taxon>Plexauridae</taxon>
        <taxon>Paramuricea</taxon>
    </lineage>
</organism>
<dbReference type="EMBL" id="CACRXK020003613">
    <property type="protein sequence ID" value="CAB3999548.1"/>
    <property type="molecule type" value="Genomic_DNA"/>
</dbReference>
<sequence>MADYLESLAVKSSNGDGTAFMEIVKEFPCIYNRSNTQFKDKNLKSNAWKQIATLHEGEGVSVVCVDSCKQRYESIRTTFSRYLKKCKPPSGSGSDMVVLEPKYEHLRWLTSFIKSRSTSSNIKLNAVQINDASHAFIEEESEQLGLFDDIDDEITGEASHRHVYLNI</sequence>
<dbReference type="OrthoDB" id="6081971at2759"/>
<dbReference type="GO" id="GO:0006357">
    <property type="term" value="P:regulation of transcription by RNA polymerase II"/>
    <property type="evidence" value="ECO:0007669"/>
    <property type="project" value="TreeGrafter"/>
</dbReference>